<feature type="binding site" evidence="15">
    <location>
        <position position="58"/>
    </location>
    <ligand>
        <name>Zn(2+)</name>
        <dbReference type="ChEBI" id="CHEBI:29105"/>
        <label>2</label>
    </ligand>
</feature>
<evidence type="ECO:0000256" key="19">
    <source>
        <dbReference type="SAM" id="SignalP"/>
    </source>
</evidence>
<evidence type="ECO:0000256" key="6">
    <source>
        <dbReference type="ARBA" id="ARBA00022622"/>
    </source>
</evidence>
<keyword evidence="10 15" id="KW-0460">Magnesium</keyword>
<evidence type="ECO:0000256" key="3">
    <source>
        <dbReference type="ARBA" id="ARBA00012647"/>
    </source>
</evidence>
<evidence type="ECO:0000313" key="20">
    <source>
        <dbReference type="EMBL" id="CAH2090105.1"/>
    </source>
</evidence>
<evidence type="ECO:0000256" key="4">
    <source>
        <dbReference type="ARBA" id="ARBA00022475"/>
    </source>
</evidence>
<dbReference type="EC" id="3.1.3.1" evidence="3 17"/>
<dbReference type="InterPro" id="IPR017850">
    <property type="entry name" value="Alkaline_phosphatase_core_sf"/>
</dbReference>
<feature type="binding site" evidence="15">
    <location>
        <position position="374"/>
    </location>
    <ligand>
        <name>Zn(2+)</name>
        <dbReference type="ChEBI" id="CHEBI:29105"/>
        <label>2</label>
    </ligand>
</feature>
<keyword evidence="19" id="KW-0732">Signal</keyword>
<keyword evidence="9 15" id="KW-0862">Zinc</keyword>
<name>A0AAU9TX07_EUPED</name>
<keyword evidence="18" id="KW-1133">Transmembrane helix</keyword>
<keyword evidence="13" id="KW-0449">Lipoprotein</keyword>
<organism evidence="20 21">
    <name type="scientific">Euphydryas editha</name>
    <name type="common">Edith's checkerspot</name>
    <dbReference type="NCBI Taxonomy" id="104508"/>
    <lineage>
        <taxon>Eukaryota</taxon>
        <taxon>Metazoa</taxon>
        <taxon>Ecdysozoa</taxon>
        <taxon>Arthropoda</taxon>
        <taxon>Hexapoda</taxon>
        <taxon>Insecta</taxon>
        <taxon>Pterygota</taxon>
        <taxon>Neoptera</taxon>
        <taxon>Endopterygota</taxon>
        <taxon>Lepidoptera</taxon>
        <taxon>Glossata</taxon>
        <taxon>Ditrysia</taxon>
        <taxon>Papilionoidea</taxon>
        <taxon>Nymphalidae</taxon>
        <taxon>Nymphalinae</taxon>
        <taxon>Euphydryas</taxon>
    </lineage>
</organism>
<feature type="binding site" evidence="15">
    <location>
        <position position="458"/>
    </location>
    <ligand>
        <name>Zn(2+)</name>
        <dbReference type="ChEBI" id="CHEBI:29105"/>
        <label>2</label>
    </ligand>
</feature>
<keyword evidence="8 17" id="KW-0378">Hydrolase</keyword>
<feature type="binding site" evidence="15">
    <location>
        <position position="165"/>
    </location>
    <ligand>
        <name>Mg(2+)</name>
        <dbReference type="ChEBI" id="CHEBI:18420"/>
    </ligand>
</feature>
<dbReference type="PANTHER" id="PTHR11596:SF5">
    <property type="entry name" value="ALKALINE PHOSPHATASE"/>
    <property type="match status" value="1"/>
</dbReference>
<dbReference type="FunFam" id="3.40.720.10:FF:000008">
    <property type="entry name" value="Alkaline phosphatase"/>
    <property type="match status" value="1"/>
</dbReference>
<keyword evidence="4" id="KW-1003">Cell membrane</keyword>
<dbReference type="AlphaFoldDB" id="A0AAU9TX07"/>
<dbReference type="InterPro" id="IPR018299">
    <property type="entry name" value="Alkaline_phosphatase_AS"/>
</dbReference>
<evidence type="ECO:0000256" key="5">
    <source>
        <dbReference type="ARBA" id="ARBA00022553"/>
    </source>
</evidence>
<evidence type="ECO:0000256" key="10">
    <source>
        <dbReference type="ARBA" id="ARBA00022842"/>
    </source>
</evidence>
<evidence type="ECO:0000256" key="12">
    <source>
        <dbReference type="ARBA" id="ARBA00023180"/>
    </source>
</evidence>
<dbReference type="GO" id="GO:0005886">
    <property type="term" value="C:plasma membrane"/>
    <property type="evidence" value="ECO:0007669"/>
    <property type="project" value="UniProtKB-SubCell"/>
</dbReference>
<comment type="catalytic activity">
    <reaction evidence="17">
        <text>a phosphate monoester + H2O = an alcohol + phosphate</text>
        <dbReference type="Rhea" id="RHEA:15017"/>
        <dbReference type="ChEBI" id="CHEBI:15377"/>
        <dbReference type="ChEBI" id="CHEBI:30879"/>
        <dbReference type="ChEBI" id="CHEBI:43474"/>
        <dbReference type="ChEBI" id="CHEBI:67140"/>
        <dbReference type="EC" id="3.1.3.1"/>
    </reaction>
</comment>
<gene>
    <name evidence="20" type="ORF">EEDITHA_LOCUS6098</name>
</gene>
<dbReference type="EMBL" id="CAKOGL010000009">
    <property type="protein sequence ID" value="CAH2090105.1"/>
    <property type="molecule type" value="Genomic_DNA"/>
</dbReference>
<comment type="cofactor">
    <cofactor evidence="15">
        <name>Mg(2+)</name>
        <dbReference type="ChEBI" id="CHEBI:18420"/>
    </cofactor>
    <text evidence="15">Binds 1 Mg(2+) ion.</text>
</comment>
<feature type="signal peptide" evidence="19">
    <location>
        <begin position="1"/>
        <end position="21"/>
    </location>
</feature>
<feature type="binding site" evidence="15">
    <location>
        <position position="327"/>
    </location>
    <ligand>
        <name>Mg(2+)</name>
        <dbReference type="ChEBI" id="CHEBI:18420"/>
    </ligand>
</feature>
<comment type="subcellular location">
    <subcellularLocation>
        <location evidence="1">Cell membrane</location>
        <topology evidence="1">Lipid-anchor</topology>
        <topology evidence="1">GPI-anchor</topology>
    </subcellularLocation>
</comment>
<dbReference type="Proteomes" id="UP001153954">
    <property type="component" value="Unassembled WGS sequence"/>
</dbReference>
<dbReference type="InterPro" id="IPR001952">
    <property type="entry name" value="Alkaline_phosphatase"/>
</dbReference>
<feature type="binding site" evidence="15">
    <location>
        <position position="332"/>
    </location>
    <ligand>
        <name>Zn(2+)</name>
        <dbReference type="ChEBI" id="CHEBI:29105"/>
        <label>2</label>
    </ligand>
</feature>
<feature type="binding site" evidence="15">
    <location>
        <position position="167"/>
    </location>
    <ligand>
        <name>Mg(2+)</name>
        <dbReference type="ChEBI" id="CHEBI:18420"/>
    </ligand>
</feature>
<evidence type="ECO:0000256" key="18">
    <source>
        <dbReference type="SAM" id="Phobius"/>
    </source>
</evidence>
<keyword evidence="11 18" id="KW-0472">Membrane</keyword>
<evidence type="ECO:0000256" key="8">
    <source>
        <dbReference type="ARBA" id="ARBA00022801"/>
    </source>
</evidence>
<dbReference type="Pfam" id="PF00245">
    <property type="entry name" value="Alk_phosphatase"/>
    <property type="match status" value="1"/>
</dbReference>
<evidence type="ECO:0000313" key="21">
    <source>
        <dbReference type="Proteomes" id="UP001153954"/>
    </source>
</evidence>
<evidence type="ECO:0000256" key="14">
    <source>
        <dbReference type="PIRSR" id="PIRSR601952-1"/>
    </source>
</evidence>
<dbReference type="PANTHER" id="PTHR11596">
    <property type="entry name" value="ALKALINE PHOSPHATASE"/>
    <property type="match status" value="1"/>
</dbReference>
<dbReference type="CDD" id="cd16012">
    <property type="entry name" value="ALP"/>
    <property type="match status" value="1"/>
</dbReference>
<comment type="caution">
    <text evidence="20">The sequence shown here is derived from an EMBL/GenBank/DDBJ whole genome shotgun (WGS) entry which is preliminary data.</text>
</comment>
<protein>
    <recommendedName>
        <fullName evidence="3 17">Alkaline phosphatase</fullName>
        <ecNumber evidence="3 17">3.1.3.1</ecNumber>
    </recommendedName>
</protein>
<comment type="similarity">
    <text evidence="2 16">Belongs to the alkaline phosphatase family.</text>
</comment>
<dbReference type="Gene3D" id="3.40.720.10">
    <property type="entry name" value="Alkaline Phosphatase, subunit A"/>
    <property type="match status" value="1"/>
</dbReference>
<keyword evidence="6" id="KW-0336">GPI-anchor</keyword>
<evidence type="ECO:0000256" key="17">
    <source>
        <dbReference type="RuleBase" id="RU003947"/>
    </source>
</evidence>
<proteinExistence type="inferred from homology"/>
<dbReference type="PRINTS" id="PR00113">
    <property type="entry name" value="ALKPHPHTASE"/>
</dbReference>
<feature type="transmembrane region" description="Helical" evidence="18">
    <location>
        <begin position="503"/>
        <end position="521"/>
    </location>
</feature>
<evidence type="ECO:0000256" key="13">
    <source>
        <dbReference type="ARBA" id="ARBA00023288"/>
    </source>
</evidence>
<keyword evidence="21" id="KW-1185">Reference proteome</keyword>
<evidence type="ECO:0000256" key="11">
    <source>
        <dbReference type="ARBA" id="ARBA00023136"/>
    </source>
</evidence>
<evidence type="ECO:0000256" key="1">
    <source>
        <dbReference type="ARBA" id="ARBA00004609"/>
    </source>
</evidence>
<dbReference type="SMART" id="SM00098">
    <property type="entry name" value="alkPPc"/>
    <property type="match status" value="1"/>
</dbReference>
<feature type="active site" description="Phosphoserine intermediate" evidence="14">
    <location>
        <position position="102"/>
    </location>
</feature>
<keyword evidence="12" id="KW-0325">Glycoprotein</keyword>
<dbReference type="SUPFAM" id="SSF53649">
    <property type="entry name" value="Alkaline phosphatase-like"/>
    <property type="match status" value="1"/>
</dbReference>
<evidence type="ECO:0000256" key="2">
    <source>
        <dbReference type="ARBA" id="ARBA00005984"/>
    </source>
</evidence>
<sequence>MRKSCLGVLFVFNFILIRCELRKDPDYWAELASKELEEALNVKWNEGIAKNIILFIGDGMGPNTVTATRIYKGGESHRLSYEMFPHVGLLKTYSADKMVPDSASTATALLCGAKVNHNTMGVNALVQHRDCAASLKPGVNLESLAALALKAGKSAGFVTTMRVTHATPGPLYAHSPARQWECDASVPAGSDCKDIGRQLFEDFPGRDLHVIMGGGRQSLVPNATSTADDPTSTWACSRADGRDLIQHYRNDKQNRGLKYGVVSNNLELQNLNINETDYLLGIFANSHLQYENERNKGPEGMPSLTEMVEVAIKVLSKNSNGFFLMVEGGNIDMAHHRGRAKLAVNEASTMEQAVQVALKLTDKLDTLLVVTSDHTHTMTINGYPDRGSNIFGVIGPSRADGLNYTTIAYGTGGPGSVQYSVESVENGTRIVRQNPSNVDTDSFSYEQIAAVPLEENYHGGGDVIVYAQGPYAHLFHNVHEQHYAFHVLSYAAKIGPYSTGNAAQYNVAILLTALLSLVLLYY</sequence>
<dbReference type="PROSITE" id="PS00123">
    <property type="entry name" value="ALKALINE_PHOSPHATASE"/>
    <property type="match status" value="1"/>
</dbReference>
<dbReference type="GO" id="GO:0046872">
    <property type="term" value="F:metal ion binding"/>
    <property type="evidence" value="ECO:0007669"/>
    <property type="project" value="UniProtKB-KW"/>
</dbReference>
<feature type="binding site" evidence="15">
    <location>
        <position position="373"/>
    </location>
    <ligand>
        <name>Zn(2+)</name>
        <dbReference type="ChEBI" id="CHEBI:29105"/>
        <label>2</label>
    </ligand>
</feature>
<keyword evidence="18" id="KW-0812">Transmembrane</keyword>
<keyword evidence="5" id="KW-0597">Phosphoprotein</keyword>
<dbReference type="GO" id="GO:0004035">
    <property type="term" value="F:alkaline phosphatase activity"/>
    <property type="evidence" value="ECO:0007669"/>
    <property type="project" value="UniProtKB-EC"/>
</dbReference>
<evidence type="ECO:0000256" key="7">
    <source>
        <dbReference type="ARBA" id="ARBA00022723"/>
    </source>
</evidence>
<evidence type="ECO:0000256" key="15">
    <source>
        <dbReference type="PIRSR" id="PIRSR601952-2"/>
    </source>
</evidence>
<feature type="binding site" evidence="15">
    <location>
        <position position="336"/>
    </location>
    <ligand>
        <name>Zn(2+)</name>
        <dbReference type="ChEBI" id="CHEBI:29105"/>
        <label>2</label>
    </ligand>
</feature>
<evidence type="ECO:0000256" key="16">
    <source>
        <dbReference type="RuleBase" id="RU003946"/>
    </source>
</evidence>
<feature type="chain" id="PRO_5043807170" description="Alkaline phosphatase" evidence="19">
    <location>
        <begin position="22"/>
        <end position="522"/>
    </location>
</feature>
<accession>A0AAU9TX07</accession>
<feature type="binding site" evidence="15">
    <location>
        <position position="58"/>
    </location>
    <ligand>
        <name>Mg(2+)</name>
        <dbReference type="ChEBI" id="CHEBI:18420"/>
    </ligand>
</feature>
<evidence type="ECO:0000256" key="9">
    <source>
        <dbReference type="ARBA" id="ARBA00022833"/>
    </source>
</evidence>
<keyword evidence="7 15" id="KW-0479">Metal-binding</keyword>
<reference evidence="20" key="1">
    <citation type="submission" date="2022-03" db="EMBL/GenBank/DDBJ databases">
        <authorList>
            <person name="Tunstrom K."/>
        </authorList>
    </citation>
    <scope>NUCLEOTIDE SEQUENCE</scope>
</reference>
<comment type="cofactor">
    <cofactor evidence="15">
        <name>Zn(2+)</name>
        <dbReference type="ChEBI" id="CHEBI:29105"/>
    </cofactor>
    <text evidence="15">Binds 2 Zn(2+) ions.</text>
</comment>
<dbReference type="GO" id="GO:0098552">
    <property type="term" value="C:side of membrane"/>
    <property type="evidence" value="ECO:0007669"/>
    <property type="project" value="UniProtKB-KW"/>
</dbReference>